<dbReference type="RefSeq" id="XP_018061351.1">
    <property type="nucleotide sequence ID" value="XM_018220939.1"/>
</dbReference>
<feature type="compositionally biased region" description="Polar residues" evidence="1">
    <location>
        <begin position="48"/>
        <end position="63"/>
    </location>
</feature>
<dbReference type="STRING" id="149040.A0A132B3N3"/>
<dbReference type="InParanoid" id="A0A132B3N3"/>
<name>A0A132B3N3_MOLSC</name>
<keyword evidence="3" id="KW-1185">Reference proteome</keyword>
<organism evidence="2 3">
    <name type="scientific">Mollisia scopiformis</name>
    <name type="common">Conifer needle endophyte fungus</name>
    <name type="synonym">Phialocephala scopiformis</name>
    <dbReference type="NCBI Taxonomy" id="149040"/>
    <lineage>
        <taxon>Eukaryota</taxon>
        <taxon>Fungi</taxon>
        <taxon>Dikarya</taxon>
        <taxon>Ascomycota</taxon>
        <taxon>Pezizomycotina</taxon>
        <taxon>Leotiomycetes</taxon>
        <taxon>Helotiales</taxon>
        <taxon>Mollisiaceae</taxon>
        <taxon>Mollisia</taxon>
    </lineage>
</organism>
<gene>
    <name evidence="2" type="ORF">LY89DRAFT_743325</name>
</gene>
<dbReference type="GeneID" id="28830665"/>
<feature type="compositionally biased region" description="Basic and acidic residues" evidence="1">
    <location>
        <begin position="1"/>
        <end position="11"/>
    </location>
</feature>
<feature type="region of interest" description="Disordered" evidence="1">
    <location>
        <begin position="1"/>
        <end position="29"/>
    </location>
</feature>
<evidence type="ECO:0000313" key="3">
    <source>
        <dbReference type="Proteomes" id="UP000070700"/>
    </source>
</evidence>
<dbReference type="KEGG" id="psco:LY89DRAFT_743325"/>
<reference evidence="2 3" key="1">
    <citation type="submission" date="2015-10" db="EMBL/GenBank/DDBJ databases">
        <title>Full genome of DAOMC 229536 Phialocephala scopiformis, a fungal endophyte of spruce producing the potent anti-insectan compound rugulosin.</title>
        <authorList>
            <consortium name="DOE Joint Genome Institute"/>
            <person name="Walker A.K."/>
            <person name="Frasz S.L."/>
            <person name="Seifert K.A."/>
            <person name="Miller J.D."/>
            <person name="Mondo S.J."/>
            <person name="Labutti K."/>
            <person name="Lipzen A."/>
            <person name="Dockter R."/>
            <person name="Kennedy M."/>
            <person name="Grigoriev I.V."/>
            <person name="Spatafora J.W."/>
        </authorList>
    </citation>
    <scope>NUCLEOTIDE SEQUENCE [LARGE SCALE GENOMIC DNA]</scope>
    <source>
        <strain evidence="2 3">CBS 120377</strain>
    </source>
</reference>
<evidence type="ECO:0000256" key="1">
    <source>
        <dbReference type="SAM" id="MobiDB-lite"/>
    </source>
</evidence>
<proteinExistence type="predicted"/>
<dbReference type="AlphaFoldDB" id="A0A132B3N3"/>
<sequence>MENLDTNHSETNEAVPPEPPGLMLENQDNDHHSPVAAVAAMNVPHSPRITSPQPCNKNPTLDSKSVDRGYAPQNLAPNASKAEFIDGGIVSGGKNLWPHPFRKRKQLKPYSKPIPTLIHERFLDLRELYADSLNQFTRSLPHCQGILMSLQVLGEDEASAEPYVFVQCDRAIFKRVNNFFKQPFIKFVFEPDIPTETSPRLQVIVCPLKPRQLAESLVTPSQHNSPIAQDLIRVFSHLLKKLYRLVLYVDKVSTEDDGFELDLDSFDAITGEERTNTEGTEDTGEISEPLDGRSMIGRISMTSPNCIEDGRNLDWALTTIKKKSMSLPNMIKATGGQQEPRPLEKRKGYDLEERVVVISSRGPILGSLSTAWSFMMLSPGKSLVRTFLLTFDNGTAFQSGDSGAWVVDAITYEVYDHIVADDVLGRGYAVP</sequence>
<dbReference type="Proteomes" id="UP000070700">
    <property type="component" value="Unassembled WGS sequence"/>
</dbReference>
<feature type="region of interest" description="Disordered" evidence="1">
    <location>
        <begin position="45"/>
        <end position="66"/>
    </location>
</feature>
<evidence type="ECO:0000313" key="2">
    <source>
        <dbReference type="EMBL" id="KUJ06996.1"/>
    </source>
</evidence>
<accession>A0A132B3N3</accession>
<protein>
    <submittedName>
        <fullName evidence="2">Uncharacterized protein</fullName>
    </submittedName>
</protein>
<dbReference type="OrthoDB" id="5865767at2759"/>
<dbReference type="EMBL" id="KQ947442">
    <property type="protein sequence ID" value="KUJ06996.1"/>
    <property type="molecule type" value="Genomic_DNA"/>
</dbReference>